<feature type="signal peptide" evidence="2">
    <location>
        <begin position="1"/>
        <end position="21"/>
    </location>
</feature>
<keyword evidence="2" id="KW-0732">Signal</keyword>
<sequence>MMLNFNRIIFLAIAIFCLVLSQEWEVCNATNRHHLSIPPVHGVFLGAQIDCKKRCHERCGLASRYRRCLRACNTCCQRCNCVPPGTSGNADTCPCWVTMTTKSGRKKCP</sequence>
<dbReference type="GeneID" id="110782944"/>
<proteinExistence type="inferred from homology"/>
<evidence type="ECO:0000256" key="2">
    <source>
        <dbReference type="SAM" id="SignalP"/>
    </source>
</evidence>
<reference evidence="4" key="2">
    <citation type="submission" date="2025-08" db="UniProtKB">
        <authorList>
            <consortium name="RefSeq"/>
        </authorList>
    </citation>
    <scope>IDENTIFICATION</scope>
    <source>
        <tissue evidence="4">Leaf</tissue>
    </source>
</reference>
<evidence type="ECO:0000256" key="1">
    <source>
        <dbReference type="ARBA" id="ARBA00010582"/>
    </source>
</evidence>
<comment type="similarity">
    <text evidence="1">Belongs to the GASA family.</text>
</comment>
<organism evidence="3 4">
    <name type="scientific">Spinacia oleracea</name>
    <name type="common">Spinach</name>
    <dbReference type="NCBI Taxonomy" id="3562"/>
    <lineage>
        <taxon>Eukaryota</taxon>
        <taxon>Viridiplantae</taxon>
        <taxon>Streptophyta</taxon>
        <taxon>Embryophyta</taxon>
        <taxon>Tracheophyta</taxon>
        <taxon>Spermatophyta</taxon>
        <taxon>Magnoliopsida</taxon>
        <taxon>eudicotyledons</taxon>
        <taxon>Gunneridae</taxon>
        <taxon>Pentapetalae</taxon>
        <taxon>Caryophyllales</taxon>
        <taxon>Chenopodiaceae</taxon>
        <taxon>Chenopodioideae</taxon>
        <taxon>Anserineae</taxon>
        <taxon>Spinacia</taxon>
    </lineage>
</organism>
<dbReference type="AlphaFoldDB" id="A0A9R0I5F1"/>
<dbReference type="InterPro" id="IPR003854">
    <property type="entry name" value="GASA"/>
</dbReference>
<reference evidence="3" key="1">
    <citation type="journal article" date="2021" name="Nat. Commun.">
        <title>Genomic analyses provide insights into spinach domestication and the genetic basis of agronomic traits.</title>
        <authorList>
            <person name="Cai X."/>
            <person name="Sun X."/>
            <person name="Xu C."/>
            <person name="Sun H."/>
            <person name="Wang X."/>
            <person name="Ge C."/>
            <person name="Zhang Z."/>
            <person name="Wang Q."/>
            <person name="Fei Z."/>
            <person name="Jiao C."/>
            <person name="Wang Q."/>
        </authorList>
    </citation>
    <scope>NUCLEOTIDE SEQUENCE [LARGE SCALE GENOMIC DNA]</scope>
    <source>
        <strain evidence="3">cv. Varoflay</strain>
    </source>
</reference>
<dbReference type="RefSeq" id="XP_021842953.2">
    <property type="nucleotide sequence ID" value="XM_021987261.2"/>
</dbReference>
<feature type="chain" id="PRO_5047000468" evidence="2">
    <location>
        <begin position="22"/>
        <end position="109"/>
    </location>
</feature>
<dbReference type="PANTHER" id="PTHR23201:SF12">
    <property type="entry name" value="OS05G0432200 PROTEIN"/>
    <property type="match status" value="1"/>
</dbReference>
<dbReference type="Proteomes" id="UP000813463">
    <property type="component" value="Chromosome 2"/>
</dbReference>
<dbReference type="KEGG" id="soe:110782944"/>
<dbReference type="PANTHER" id="PTHR23201">
    <property type="entry name" value="EXTENSIN, PROLINE-RICH PROTEIN"/>
    <property type="match status" value="1"/>
</dbReference>
<evidence type="ECO:0000313" key="3">
    <source>
        <dbReference type="Proteomes" id="UP000813463"/>
    </source>
</evidence>
<evidence type="ECO:0000313" key="4">
    <source>
        <dbReference type="RefSeq" id="XP_021842953.2"/>
    </source>
</evidence>
<keyword evidence="3" id="KW-1185">Reference proteome</keyword>
<protein>
    <submittedName>
        <fullName evidence="4">Cypmaclein-like</fullName>
    </submittedName>
</protein>
<gene>
    <name evidence="4" type="primary">LOC110782944</name>
</gene>
<dbReference type="Pfam" id="PF02704">
    <property type="entry name" value="GASA"/>
    <property type="match status" value="1"/>
</dbReference>
<name>A0A9R0I5F1_SPIOL</name>
<accession>A0A9R0I5F1</accession>